<name>A0A2A2HWR0_9EURY</name>
<dbReference type="Proteomes" id="UP000218164">
    <property type="component" value="Unassembled WGS sequence"/>
</dbReference>
<dbReference type="EMBL" id="LMVP01000046">
    <property type="protein sequence ID" value="PAV13907.1"/>
    <property type="molecule type" value="Genomic_DNA"/>
</dbReference>
<gene>
    <name evidence="2" type="ORF">ASJ81_03255</name>
</gene>
<dbReference type="AlphaFoldDB" id="A0A2A2HWR0"/>
<feature type="transmembrane region" description="Helical" evidence="1">
    <location>
        <begin position="68"/>
        <end position="86"/>
    </location>
</feature>
<evidence type="ECO:0000313" key="3">
    <source>
        <dbReference type="Proteomes" id="UP000218164"/>
    </source>
</evidence>
<keyword evidence="3" id="KW-1185">Reference proteome</keyword>
<feature type="transmembrane region" description="Helical" evidence="1">
    <location>
        <begin position="35"/>
        <end position="52"/>
    </location>
</feature>
<comment type="caution">
    <text evidence="2">The sequence shown here is derived from an EMBL/GenBank/DDBJ whole genome shotgun (WGS) entry which is preliminary data.</text>
</comment>
<sequence>MLTEPEQIIQLVSSLLALILFVISYLAYRRERRKKFFILSSAFFFYSTMNFLDAADIFFPQAGEYPEIWGSLLNFVVLALFFLSMITKE</sequence>
<keyword evidence="1" id="KW-1133">Transmembrane helix</keyword>
<protein>
    <recommendedName>
        <fullName evidence="4">Histidine kinase N-terminal 7TM region domain-containing protein</fullName>
    </recommendedName>
</protein>
<keyword evidence="1" id="KW-0812">Transmembrane</keyword>
<evidence type="ECO:0008006" key="4">
    <source>
        <dbReference type="Google" id="ProtNLM"/>
    </source>
</evidence>
<feature type="transmembrane region" description="Helical" evidence="1">
    <location>
        <begin position="7"/>
        <end position="28"/>
    </location>
</feature>
<reference evidence="2 3" key="1">
    <citation type="journal article" date="2017" name="BMC Genomics">
        <title>Genomic analysis of methanogenic archaea reveals a shift towards energy conservation.</title>
        <authorList>
            <person name="Gilmore S.P."/>
            <person name="Henske J.K."/>
            <person name="Sexton J.A."/>
            <person name="Solomon K.V."/>
            <person name="Seppala S."/>
            <person name="Yoo J.I."/>
            <person name="Huyett L.M."/>
            <person name="Pressman A."/>
            <person name="Cogan J.Z."/>
            <person name="Kivenson V."/>
            <person name="Peng X."/>
            <person name="Tan Y."/>
            <person name="Valentine D.L."/>
            <person name="O'Malley M.A."/>
        </authorList>
    </citation>
    <scope>NUCLEOTIDE SEQUENCE [LARGE SCALE GENOMIC DNA]</scope>
    <source>
        <strain evidence="2 3">MC-15</strain>
    </source>
</reference>
<evidence type="ECO:0000256" key="1">
    <source>
        <dbReference type="SAM" id="Phobius"/>
    </source>
</evidence>
<accession>A0A2A2HWR0</accession>
<proteinExistence type="predicted"/>
<evidence type="ECO:0000313" key="2">
    <source>
        <dbReference type="EMBL" id="PAV13907.1"/>
    </source>
</evidence>
<keyword evidence="1" id="KW-0472">Membrane</keyword>
<organism evidence="2 3">
    <name type="scientific">Methanosarcina spelaei</name>
    <dbReference type="NCBI Taxonomy" id="1036679"/>
    <lineage>
        <taxon>Archaea</taxon>
        <taxon>Methanobacteriati</taxon>
        <taxon>Methanobacteriota</taxon>
        <taxon>Stenosarchaea group</taxon>
        <taxon>Methanomicrobia</taxon>
        <taxon>Methanosarcinales</taxon>
        <taxon>Methanosarcinaceae</taxon>
        <taxon>Methanosarcina</taxon>
    </lineage>
</organism>